<comment type="caution">
    <text evidence="2">The sequence shown here is derived from an EMBL/GenBank/DDBJ whole genome shotgun (WGS) entry which is preliminary data.</text>
</comment>
<name>A0ABP0NH85_9DINO</name>
<feature type="region of interest" description="Disordered" evidence="1">
    <location>
        <begin position="119"/>
        <end position="140"/>
    </location>
</feature>
<evidence type="ECO:0000313" key="2">
    <source>
        <dbReference type="EMBL" id="CAK9063146.1"/>
    </source>
</evidence>
<evidence type="ECO:0000313" key="3">
    <source>
        <dbReference type="Proteomes" id="UP001642484"/>
    </source>
</evidence>
<reference evidence="2 3" key="1">
    <citation type="submission" date="2024-02" db="EMBL/GenBank/DDBJ databases">
        <authorList>
            <person name="Chen Y."/>
            <person name="Shah S."/>
            <person name="Dougan E. K."/>
            <person name="Thang M."/>
            <person name="Chan C."/>
        </authorList>
    </citation>
    <scope>NUCLEOTIDE SEQUENCE [LARGE SCALE GENOMIC DNA]</scope>
</reference>
<dbReference type="EMBL" id="CAXAMN010021762">
    <property type="protein sequence ID" value="CAK9063146.1"/>
    <property type="molecule type" value="Genomic_DNA"/>
</dbReference>
<gene>
    <name evidence="2" type="ORF">CCMP2556_LOCUS31045</name>
</gene>
<accession>A0ABP0NH85</accession>
<keyword evidence="3" id="KW-1185">Reference proteome</keyword>
<feature type="compositionally biased region" description="Polar residues" evidence="1">
    <location>
        <begin position="120"/>
        <end position="140"/>
    </location>
</feature>
<organism evidence="2 3">
    <name type="scientific">Durusdinium trenchii</name>
    <dbReference type="NCBI Taxonomy" id="1381693"/>
    <lineage>
        <taxon>Eukaryota</taxon>
        <taxon>Sar</taxon>
        <taxon>Alveolata</taxon>
        <taxon>Dinophyceae</taxon>
        <taxon>Suessiales</taxon>
        <taxon>Symbiodiniaceae</taxon>
        <taxon>Durusdinium</taxon>
    </lineage>
</organism>
<dbReference type="Proteomes" id="UP001642484">
    <property type="component" value="Unassembled WGS sequence"/>
</dbReference>
<proteinExistence type="predicted"/>
<evidence type="ECO:0000256" key="1">
    <source>
        <dbReference type="SAM" id="MobiDB-lite"/>
    </source>
</evidence>
<sequence>MKPETNIQVHGTQKKMCRTRRCRVDPDKGIATSDKDVTVRNKGIADSSKKLLVARALLLAATVHPGQSEGRSSDFCHTANPVTRSKTTHELLQMARTLAVASIGRNRPLQPIEVLLTEGAPSQQYGDKGQAQSSAFQHAE</sequence>
<protein>
    <submittedName>
        <fullName evidence="2">Uncharacterized protein</fullName>
    </submittedName>
</protein>